<evidence type="ECO:0000259" key="2">
    <source>
        <dbReference type="Pfam" id="PF02342"/>
    </source>
</evidence>
<dbReference type="RefSeq" id="WP_188953465.1">
    <property type="nucleotide sequence ID" value="NZ_BMIB01000003.1"/>
</dbReference>
<dbReference type="GO" id="GO:0046690">
    <property type="term" value="P:response to tellurium ion"/>
    <property type="evidence" value="ECO:0007669"/>
    <property type="project" value="UniProtKB-KW"/>
</dbReference>
<accession>A0A917J0G9</accession>
<dbReference type="Pfam" id="PF02342">
    <property type="entry name" value="TerD"/>
    <property type="match status" value="1"/>
</dbReference>
<reference evidence="3" key="2">
    <citation type="submission" date="2020-09" db="EMBL/GenBank/DDBJ databases">
        <authorList>
            <person name="Sun Q."/>
            <person name="Zhou Y."/>
        </authorList>
    </citation>
    <scope>NUCLEOTIDE SEQUENCE</scope>
    <source>
        <strain evidence="3">CGMCC 1.15290</strain>
    </source>
</reference>
<protein>
    <submittedName>
        <fullName evidence="3">Tellurium resistance protein TerZ</fullName>
    </submittedName>
</protein>
<proteinExistence type="predicted"/>
<dbReference type="PANTHER" id="PTHR32097:SF17">
    <property type="entry name" value="CAMP-BINDING PROTEIN 1-RELATED"/>
    <property type="match status" value="1"/>
</dbReference>
<dbReference type="InterPro" id="IPR051324">
    <property type="entry name" value="Stress/Tellurium_Resist"/>
</dbReference>
<name>A0A917J0G9_9BACT</name>
<evidence type="ECO:0000313" key="3">
    <source>
        <dbReference type="EMBL" id="GGH70641.1"/>
    </source>
</evidence>
<organism evidence="3 4">
    <name type="scientific">Filimonas zeae</name>
    <dbReference type="NCBI Taxonomy" id="1737353"/>
    <lineage>
        <taxon>Bacteria</taxon>
        <taxon>Pseudomonadati</taxon>
        <taxon>Bacteroidota</taxon>
        <taxon>Chitinophagia</taxon>
        <taxon>Chitinophagales</taxon>
        <taxon>Chitinophagaceae</taxon>
        <taxon>Filimonas</taxon>
    </lineage>
</organism>
<reference evidence="3" key="1">
    <citation type="journal article" date="2014" name="Int. J. Syst. Evol. Microbiol.">
        <title>Complete genome sequence of Corynebacterium casei LMG S-19264T (=DSM 44701T), isolated from a smear-ripened cheese.</title>
        <authorList>
            <consortium name="US DOE Joint Genome Institute (JGI-PGF)"/>
            <person name="Walter F."/>
            <person name="Albersmeier A."/>
            <person name="Kalinowski J."/>
            <person name="Ruckert C."/>
        </authorList>
    </citation>
    <scope>NUCLEOTIDE SEQUENCE</scope>
    <source>
        <strain evidence="3">CGMCC 1.15290</strain>
    </source>
</reference>
<sequence>MAINLQKGQRINLAKSDGSKLQNVCVGINWGAIEKKGFFGLSKSKEAVDLDGSCALYNDNKQLVDVVYFRNLISKDRAVKHSGDDLTGDLNGNDGLDNEVITLNFAGLQSDISYAAFVLNSFRGHDFANIPFASIRIYEGTPSRVTEVFATYDIANGPGFAGHVSMVMGVFYKKNGEWKFNAIGEPTKDTNLEQTVATVSQNYL</sequence>
<dbReference type="CDD" id="cd06974">
    <property type="entry name" value="TerD_like"/>
    <property type="match status" value="1"/>
</dbReference>
<evidence type="ECO:0000313" key="4">
    <source>
        <dbReference type="Proteomes" id="UP000627292"/>
    </source>
</evidence>
<comment type="caution">
    <text evidence="3">The sequence shown here is derived from an EMBL/GenBank/DDBJ whole genome shotgun (WGS) entry which is preliminary data.</text>
</comment>
<keyword evidence="1" id="KW-0778">Tellurium resistance</keyword>
<dbReference type="EMBL" id="BMIB01000003">
    <property type="protein sequence ID" value="GGH70641.1"/>
    <property type="molecule type" value="Genomic_DNA"/>
</dbReference>
<feature type="domain" description="TerD" evidence="2">
    <location>
        <begin position="1"/>
        <end position="194"/>
    </location>
</feature>
<dbReference type="Proteomes" id="UP000627292">
    <property type="component" value="Unassembled WGS sequence"/>
</dbReference>
<dbReference type="AlphaFoldDB" id="A0A917J0G9"/>
<dbReference type="Gene3D" id="2.60.60.30">
    <property type="entry name" value="sav2460 like domains"/>
    <property type="match status" value="1"/>
</dbReference>
<keyword evidence="4" id="KW-1185">Reference proteome</keyword>
<dbReference type="PANTHER" id="PTHR32097">
    <property type="entry name" value="CAMP-BINDING PROTEIN 1-RELATED"/>
    <property type="match status" value="1"/>
</dbReference>
<gene>
    <name evidence="3" type="ORF">GCM10011379_29130</name>
</gene>
<evidence type="ECO:0000256" key="1">
    <source>
        <dbReference type="ARBA" id="ARBA00022686"/>
    </source>
</evidence>
<dbReference type="InterPro" id="IPR003325">
    <property type="entry name" value="TerD"/>
</dbReference>